<dbReference type="AlphaFoldDB" id="A0A4V1C819"/>
<dbReference type="GO" id="GO:0004180">
    <property type="term" value="F:carboxypeptidase activity"/>
    <property type="evidence" value="ECO:0007669"/>
    <property type="project" value="TreeGrafter"/>
</dbReference>
<evidence type="ECO:0008006" key="8">
    <source>
        <dbReference type="Google" id="ProtNLM"/>
    </source>
</evidence>
<dbReference type="Gene3D" id="3.40.630.10">
    <property type="entry name" value="Zn peptidases"/>
    <property type="match status" value="1"/>
</dbReference>
<keyword evidence="2" id="KW-0732">Signal</keyword>
<dbReference type="Pfam" id="PF02225">
    <property type="entry name" value="PA"/>
    <property type="match status" value="1"/>
</dbReference>
<organism evidence="6 7">
    <name type="scientific">Pyricularia oryzae</name>
    <name type="common">Rice blast fungus</name>
    <name type="synonym">Magnaporthe oryzae</name>
    <dbReference type="NCBI Taxonomy" id="318829"/>
    <lineage>
        <taxon>Eukaryota</taxon>
        <taxon>Fungi</taxon>
        <taxon>Dikarya</taxon>
        <taxon>Ascomycota</taxon>
        <taxon>Pezizomycotina</taxon>
        <taxon>Sordariomycetes</taxon>
        <taxon>Sordariomycetidae</taxon>
        <taxon>Magnaporthales</taxon>
        <taxon>Pyriculariaceae</taxon>
        <taxon>Pyricularia</taxon>
    </lineage>
</organism>
<feature type="domain" description="Peptidase M28" evidence="5">
    <location>
        <begin position="353"/>
        <end position="448"/>
    </location>
</feature>
<reference evidence="6 7" key="1">
    <citation type="journal article" date="2019" name="Mol. Biol. Evol.">
        <title>Blast fungal genomes show frequent chromosomal changes, gene gains and losses, and effector gene turnover.</title>
        <authorList>
            <person name="Gomez Luciano L.B."/>
            <person name="Jason Tsai I."/>
            <person name="Chuma I."/>
            <person name="Tosa Y."/>
            <person name="Chen Y.H."/>
            <person name="Li J.Y."/>
            <person name="Li M.Y."/>
            <person name="Jade Lu M.Y."/>
            <person name="Nakayashiki H."/>
            <person name="Li W.H."/>
        </authorList>
    </citation>
    <scope>NUCLEOTIDE SEQUENCE [LARGE SCALE GENOMIC DNA]</scope>
    <source>
        <strain evidence="6">MZ5-1-6</strain>
    </source>
</reference>
<dbReference type="InterPro" id="IPR003137">
    <property type="entry name" value="PA_domain"/>
</dbReference>
<feature type="domain" description="Transferrin receptor-like dimerisation" evidence="4">
    <location>
        <begin position="631"/>
        <end position="743"/>
    </location>
</feature>
<evidence type="ECO:0000256" key="1">
    <source>
        <dbReference type="ARBA" id="ARBA00005634"/>
    </source>
</evidence>
<feature type="chain" id="PRO_5020864767" description="Glutamate carboxypeptidase 2" evidence="2">
    <location>
        <begin position="21"/>
        <end position="745"/>
    </location>
</feature>
<dbReference type="CDD" id="cd08022">
    <property type="entry name" value="M28_PSMA_like"/>
    <property type="match status" value="1"/>
</dbReference>
<evidence type="ECO:0000313" key="7">
    <source>
        <dbReference type="Proteomes" id="UP000294847"/>
    </source>
</evidence>
<dbReference type="SUPFAM" id="SSF47672">
    <property type="entry name" value="Transferrin receptor-like dimerisation domain"/>
    <property type="match status" value="1"/>
</dbReference>
<evidence type="ECO:0000256" key="2">
    <source>
        <dbReference type="SAM" id="SignalP"/>
    </source>
</evidence>
<dbReference type="InterPro" id="IPR036757">
    <property type="entry name" value="TFR-like_dimer_dom_sf"/>
</dbReference>
<dbReference type="PANTHER" id="PTHR10404:SF46">
    <property type="entry name" value="VACUOLAR PROTEIN SORTING-ASSOCIATED PROTEIN 70"/>
    <property type="match status" value="1"/>
</dbReference>
<dbReference type="PANTHER" id="PTHR10404">
    <property type="entry name" value="N-ACETYLATED-ALPHA-LINKED ACIDIC DIPEPTIDASE"/>
    <property type="match status" value="1"/>
</dbReference>
<accession>A0A4V1C819</accession>
<evidence type="ECO:0000259" key="3">
    <source>
        <dbReference type="Pfam" id="PF02225"/>
    </source>
</evidence>
<dbReference type="Pfam" id="PF04253">
    <property type="entry name" value="TFR_dimer"/>
    <property type="match status" value="1"/>
</dbReference>
<evidence type="ECO:0000259" key="5">
    <source>
        <dbReference type="Pfam" id="PF04389"/>
    </source>
</evidence>
<feature type="domain" description="PA" evidence="3">
    <location>
        <begin position="161"/>
        <end position="236"/>
    </location>
</feature>
<dbReference type="Proteomes" id="UP000294847">
    <property type="component" value="Chromosome 7"/>
</dbReference>
<gene>
    <name evidence="6" type="ORF">PoMZ_12305</name>
</gene>
<dbReference type="EMBL" id="CP034210">
    <property type="protein sequence ID" value="QBZ65348.1"/>
    <property type="molecule type" value="Genomic_DNA"/>
</dbReference>
<sequence>MRQQLSTFAAVVFASGLAWACQRERDLFEPHTHRKPLAKRQETEQWPPVLNERETVIVNAFDNVTIDQWSEYYGHQNKLGGLGREAAEWTAARWNEHGFNAELNEYHVYLTYPLSASLHLTTADGARKEISLKEDVLEEDDVTGREDNQPTFHGYSASGNVTAEYVYVGRAGKEDFDRLIELGVNLTGKIALARYGAMFRGLKVKNAQDNGMIGCVIFSDPGDDGNVTVAKGVAAYPDGPARNPSSVQKGSVMFLSTAPGDPTTPGYPSHEGAPRTGISNVTPQIPSIPISYTAAQELLSALDGHGFTPSEVNRTRNGWQGAIQNVTYSTGPAPGVTLSLNNQMEGKITPIWNVIGRINGTIEDETVVIGNHRDTWMIGGNGDPNSGSAVLVELTKVFNELLKAGWKPRRNIILASWDAEEYGLVGSTEWVEDNIISLTETAVAYLNIGNHDPRFSSCRHSRNCQLTDPPDVAVSGPHPDIAATPDLHRVATETMKKVVHPNFGGFNRSLYDMWVDASGGGMVGVLGSGSDYTAFLHHGISSLDTGSSGHSGDPIWHYHSNYDSYHWMSTFGDPGFLVHAAMGQYLSLLALRLIDDEVLPFDLGNYAVELKAYRDDLAEFVQEAGQDFAGVDLSELNDAIAQFEQRTSEVKTLEMLAVSTNNTDLIKVVNHKYRDFQRGFVSQGGLPDRQFYKHVVMAPGLDTGYAAVTFPGITEGVQYANASVAQEWVRRTARGILRAADIIKT</sequence>
<dbReference type="FunFam" id="3.40.630.10:FF:000101">
    <property type="entry name" value="N-acetylated alpha-linked acidic dipeptidase like 1"/>
    <property type="match status" value="1"/>
</dbReference>
<comment type="similarity">
    <text evidence="1">Belongs to the peptidase M28 family. M28B subfamily.</text>
</comment>
<dbReference type="Gene3D" id="3.50.30.30">
    <property type="match status" value="1"/>
</dbReference>
<dbReference type="Pfam" id="PF04389">
    <property type="entry name" value="Peptidase_M28"/>
    <property type="match status" value="1"/>
</dbReference>
<dbReference type="InterPro" id="IPR007365">
    <property type="entry name" value="TFR-like_dimer_dom"/>
</dbReference>
<dbReference type="InterPro" id="IPR039373">
    <property type="entry name" value="Peptidase_M28B"/>
</dbReference>
<dbReference type="SUPFAM" id="SSF52025">
    <property type="entry name" value="PA domain"/>
    <property type="match status" value="1"/>
</dbReference>
<dbReference type="FunFam" id="3.50.30.30:FF:000008">
    <property type="entry name" value="Glutamate carboxypeptidase 2"/>
    <property type="match status" value="1"/>
</dbReference>
<evidence type="ECO:0000259" key="4">
    <source>
        <dbReference type="Pfam" id="PF04253"/>
    </source>
</evidence>
<feature type="signal peptide" evidence="2">
    <location>
        <begin position="1"/>
        <end position="20"/>
    </location>
</feature>
<dbReference type="Gene3D" id="1.20.930.40">
    <property type="entry name" value="Transferrin receptor-like, dimerisation domain"/>
    <property type="match status" value="1"/>
</dbReference>
<evidence type="ECO:0000313" key="6">
    <source>
        <dbReference type="EMBL" id="QBZ65348.1"/>
    </source>
</evidence>
<dbReference type="CDD" id="cd02121">
    <property type="entry name" value="PA_GCPII_like"/>
    <property type="match status" value="1"/>
</dbReference>
<dbReference type="SUPFAM" id="SSF53187">
    <property type="entry name" value="Zn-dependent exopeptidases"/>
    <property type="match status" value="1"/>
</dbReference>
<proteinExistence type="inferred from homology"/>
<name>A0A4V1C819_PYROR</name>
<dbReference type="InterPro" id="IPR046450">
    <property type="entry name" value="PA_dom_sf"/>
</dbReference>
<dbReference type="InterPro" id="IPR007484">
    <property type="entry name" value="Peptidase_M28"/>
</dbReference>
<protein>
    <recommendedName>
        <fullName evidence="8">Glutamate carboxypeptidase 2</fullName>
    </recommendedName>
</protein>